<organism evidence="3 4">
    <name type="scientific">Arthrobacter koreensis</name>
    <dbReference type="NCBI Taxonomy" id="199136"/>
    <lineage>
        <taxon>Bacteria</taxon>
        <taxon>Bacillati</taxon>
        <taxon>Actinomycetota</taxon>
        <taxon>Actinomycetes</taxon>
        <taxon>Micrococcales</taxon>
        <taxon>Micrococcaceae</taxon>
        <taxon>Arthrobacter</taxon>
    </lineage>
</organism>
<feature type="transmembrane region" description="Helical" evidence="1">
    <location>
        <begin position="91"/>
        <end position="112"/>
    </location>
</feature>
<feature type="transmembrane region" description="Helical" evidence="1">
    <location>
        <begin position="16"/>
        <end position="34"/>
    </location>
</feature>
<name>A0ABY6FWG7_9MICC</name>
<proteinExistence type="predicted"/>
<keyword evidence="1" id="KW-0472">Membrane</keyword>
<keyword evidence="4" id="KW-1185">Reference proteome</keyword>
<evidence type="ECO:0000259" key="2">
    <source>
        <dbReference type="Pfam" id="PF04892"/>
    </source>
</evidence>
<feature type="domain" description="VanZ-like" evidence="2">
    <location>
        <begin position="22"/>
        <end position="140"/>
    </location>
</feature>
<evidence type="ECO:0000256" key="1">
    <source>
        <dbReference type="SAM" id="Phobius"/>
    </source>
</evidence>
<keyword evidence="1" id="KW-0812">Transmembrane</keyword>
<feature type="transmembrane region" description="Helical" evidence="1">
    <location>
        <begin position="64"/>
        <end position="84"/>
    </location>
</feature>
<keyword evidence="1" id="KW-1133">Transmembrane helix</keyword>
<dbReference type="EMBL" id="CP106856">
    <property type="protein sequence ID" value="UYB37049.1"/>
    <property type="molecule type" value="Genomic_DNA"/>
</dbReference>
<dbReference type="InterPro" id="IPR006976">
    <property type="entry name" value="VanZ-like"/>
</dbReference>
<accession>A0ABY6FWG7</accession>
<sequence length="163" mass="17458">MDMQPVPAARRPRRHLLALGLAAYAVLLAGVVFWPQPVDRGLRGYLDQALELFHSLGAPGWVDYTLVEAVANVALFFPAGLLLAARLTPRWCWLAAVVGLCVSAGIEAAQALLLPGRYATPHDVMANGLGAALGTIAVYAWRSRGTKRRPARRQPPRKAAAGS</sequence>
<evidence type="ECO:0000313" key="3">
    <source>
        <dbReference type="EMBL" id="UYB37049.1"/>
    </source>
</evidence>
<feature type="transmembrane region" description="Helical" evidence="1">
    <location>
        <begin position="124"/>
        <end position="142"/>
    </location>
</feature>
<protein>
    <submittedName>
        <fullName evidence="3">VanZ family protein</fullName>
    </submittedName>
</protein>
<dbReference type="Proteomes" id="UP001063368">
    <property type="component" value="Chromosome"/>
</dbReference>
<gene>
    <name evidence="3" type="ORF">N9A08_05170</name>
</gene>
<dbReference type="RefSeq" id="WP_263128613.1">
    <property type="nucleotide sequence ID" value="NZ_CP106856.1"/>
</dbReference>
<dbReference type="Pfam" id="PF04892">
    <property type="entry name" value="VanZ"/>
    <property type="match status" value="1"/>
</dbReference>
<evidence type="ECO:0000313" key="4">
    <source>
        <dbReference type="Proteomes" id="UP001063368"/>
    </source>
</evidence>
<reference evidence="3" key="1">
    <citation type="submission" date="2022-09" db="EMBL/GenBank/DDBJ databases">
        <authorList>
            <person name="Li D."/>
            <person name="Cheng J."/>
            <person name="Li Y."/>
        </authorList>
    </citation>
    <scope>NUCLEOTIDE SEQUENCE</scope>
    <source>
        <strain evidence="3">DL</strain>
    </source>
</reference>